<accession>A0A0D7B317</accession>
<dbReference type="AlphaFoldDB" id="A0A0D7B317"/>
<evidence type="ECO:0000313" key="1">
    <source>
        <dbReference type="EMBL" id="KIY64867.1"/>
    </source>
</evidence>
<sequence>MAAFHLGEGHLLYRGTSIQPVHWGEIAVELWVDHRGLCAGNSTCRMRLCSPPFLGCDSRCDGTRTGRRQTPTLARIYRVTLSPKTKSSRIVPTLIGFRGLSIHPAWYAQRTRMAAEYRYHALTTSDLRDDSWSDDLDGRWPVCSWIGNHNTVDTEYIYDLPERNVRASPVGAERRAVA</sequence>
<name>A0A0D7B317_9AGAR</name>
<dbReference type="Proteomes" id="UP000054007">
    <property type="component" value="Unassembled WGS sequence"/>
</dbReference>
<keyword evidence="2" id="KW-1185">Reference proteome</keyword>
<gene>
    <name evidence="1" type="ORF">CYLTODRAFT_424843</name>
</gene>
<dbReference type="EMBL" id="KN880615">
    <property type="protein sequence ID" value="KIY64867.1"/>
    <property type="molecule type" value="Genomic_DNA"/>
</dbReference>
<proteinExistence type="predicted"/>
<organism evidence="1 2">
    <name type="scientific">Cylindrobasidium torrendii FP15055 ss-10</name>
    <dbReference type="NCBI Taxonomy" id="1314674"/>
    <lineage>
        <taxon>Eukaryota</taxon>
        <taxon>Fungi</taxon>
        <taxon>Dikarya</taxon>
        <taxon>Basidiomycota</taxon>
        <taxon>Agaricomycotina</taxon>
        <taxon>Agaricomycetes</taxon>
        <taxon>Agaricomycetidae</taxon>
        <taxon>Agaricales</taxon>
        <taxon>Marasmiineae</taxon>
        <taxon>Physalacriaceae</taxon>
        <taxon>Cylindrobasidium</taxon>
    </lineage>
</organism>
<protein>
    <submittedName>
        <fullName evidence="1">Uncharacterized protein</fullName>
    </submittedName>
</protein>
<evidence type="ECO:0000313" key="2">
    <source>
        <dbReference type="Proteomes" id="UP000054007"/>
    </source>
</evidence>
<reference evidence="1 2" key="1">
    <citation type="journal article" date="2015" name="Fungal Genet. Biol.">
        <title>Evolution of novel wood decay mechanisms in Agaricales revealed by the genome sequences of Fistulina hepatica and Cylindrobasidium torrendii.</title>
        <authorList>
            <person name="Floudas D."/>
            <person name="Held B.W."/>
            <person name="Riley R."/>
            <person name="Nagy L.G."/>
            <person name="Koehler G."/>
            <person name="Ransdell A.S."/>
            <person name="Younus H."/>
            <person name="Chow J."/>
            <person name="Chiniquy J."/>
            <person name="Lipzen A."/>
            <person name="Tritt A."/>
            <person name="Sun H."/>
            <person name="Haridas S."/>
            <person name="LaButti K."/>
            <person name="Ohm R.A."/>
            <person name="Kues U."/>
            <person name="Blanchette R.A."/>
            <person name="Grigoriev I.V."/>
            <person name="Minto R.E."/>
            <person name="Hibbett D.S."/>
        </authorList>
    </citation>
    <scope>NUCLEOTIDE SEQUENCE [LARGE SCALE GENOMIC DNA]</scope>
    <source>
        <strain evidence="1 2">FP15055 ss-10</strain>
    </source>
</reference>